<evidence type="ECO:0000313" key="2">
    <source>
        <dbReference type="EMBL" id="QDJ27164.1"/>
    </source>
</evidence>
<sequence>MKPTHKSYFVRIFMLTKIILIIASTALLLSGVLFLLIAYVEHTITAPSHLTLVVETSVKGLYQWLAEFGLITISPFIALLLIEVISRLRHDSLSNLWRSICLTLSFQRFLHQRERNEISLDKQTKQAINPILKDFNKAARRCVIDITNKQTIAFIKVPQSQQAHKILKEMTEQIKEELSSHNPQYYFSAPERIKNTLWYIGTKRD</sequence>
<evidence type="ECO:0000256" key="1">
    <source>
        <dbReference type="SAM" id="Phobius"/>
    </source>
</evidence>
<dbReference type="RefSeq" id="WP_109833997.1">
    <property type="nucleotide sequence ID" value="NZ_CP017195.1"/>
</dbReference>
<accession>A0A7L4WBA9</accession>
<keyword evidence="1" id="KW-0812">Transmembrane</keyword>
<name>A0A7L4WBA9_9LACT</name>
<feature type="transmembrane region" description="Helical" evidence="1">
    <location>
        <begin position="60"/>
        <end position="82"/>
    </location>
</feature>
<organism evidence="2 3">
    <name type="scientific">Pseudolactococcus paracarnosus</name>
    <dbReference type="NCBI Taxonomy" id="2749962"/>
    <lineage>
        <taxon>Bacteria</taxon>
        <taxon>Bacillati</taxon>
        <taxon>Bacillota</taxon>
        <taxon>Bacilli</taxon>
        <taxon>Lactobacillales</taxon>
        <taxon>Streptococcaceae</taxon>
        <taxon>Pseudolactococcus</taxon>
    </lineage>
</organism>
<dbReference type="Proteomes" id="UP000516280">
    <property type="component" value="Chromosome"/>
</dbReference>
<dbReference type="AlphaFoldDB" id="A0A7L4WBA9"/>
<dbReference type="KEGG" id="lpaa:BHS01_00595"/>
<protein>
    <submittedName>
        <fullName evidence="2">Uncharacterized protein</fullName>
    </submittedName>
</protein>
<proteinExistence type="predicted"/>
<keyword evidence="1" id="KW-0472">Membrane</keyword>
<gene>
    <name evidence="2" type="ORF">BHS01_00595</name>
</gene>
<reference evidence="2 3" key="1">
    <citation type="submission" date="2016-09" db="EMBL/GenBank/DDBJ databases">
        <title>Lactic acid bacteria from MAP meat Genome sequencing and assembly.</title>
        <authorList>
            <person name="Behr J."/>
            <person name="Hilgarth M."/>
            <person name="Vogel R.F."/>
        </authorList>
    </citation>
    <scope>NUCLEOTIDE SEQUENCE [LARGE SCALE GENOMIC DNA]</scope>
    <source>
        <strain evidence="2 3">TMW21615</strain>
    </source>
</reference>
<dbReference type="EMBL" id="CP017195">
    <property type="protein sequence ID" value="QDJ27164.1"/>
    <property type="molecule type" value="Genomic_DNA"/>
</dbReference>
<evidence type="ECO:0000313" key="3">
    <source>
        <dbReference type="Proteomes" id="UP000516280"/>
    </source>
</evidence>
<feature type="transmembrane region" description="Helical" evidence="1">
    <location>
        <begin position="12"/>
        <end position="40"/>
    </location>
</feature>
<keyword evidence="1" id="KW-1133">Transmembrane helix</keyword>